<evidence type="ECO:0000313" key="2">
    <source>
        <dbReference type="Proteomes" id="UP000277204"/>
    </source>
</evidence>
<organism evidence="1 2">
    <name type="scientific">Schistosoma margrebowiei</name>
    <dbReference type="NCBI Taxonomy" id="48269"/>
    <lineage>
        <taxon>Eukaryota</taxon>
        <taxon>Metazoa</taxon>
        <taxon>Spiralia</taxon>
        <taxon>Lophotrochozoa</taxon>
        <taxon>Platyhelminthes</taxon>
        <taxon>Trematoda</taxon>
        <taxon>Digenea</taxon>
        <taxon>Strigeidida</taxon>
        <taxon>Schistosomatoidea</taxon>
        <taxon>Schistosomatidae</taxon>
        <taxon>Schistosoma</taxon>
    </lineage>
</organism>
<sequence>MVVEGSQQKTLNPGFVLFVTYQQGVIEIMRELVLPDGLDPVSPGFVVADVTTGLSEPRLTSFRTVIYSIPLTTVSKFHALERHHYIM</sequence>
<evidence type="ECO:0000313" key="1">
    <source>
        <dbReference type="EMBL" id="VDO51634.1"/>
    </source>
</evidence>
<accession>A0A183LCL9</accession>
<proteinExistence type="predicted"/>
<name>A0A183LCL9_9TREM</name>
<reference evidence="1 2" key="1">
    <citation type="submission" date="2018-11" db="EMBL/GenBank/DDBJ databases">
        <authorList>
            <consortium name="Pathogen Informatics"/>
        </authorList>
    </citation>
    <scope>NUCLEOTIDE SEQUENCE [LARGE SCALE GENOMIC DNA]</scope>
    <source>
        <strain evidence="1 2">Zambia</strain>
    </source>
</reference>
<dbReference type="EMBL" id="UZAI01000346">
    <property type="protein sequence ID" value="VDO51634.1"/>
    <property type="molecule type" value="Genomic_DNA"/>
</dbReference>
<keyword evidence="2" id="KW-1185">Reference proteome</keyword>
<protein>
    <submittedName>
        <fullName evidence="1">Uncharacterized protein</fullName>
    </submittedName>
</protein>
<dbReference type="AlphaFoldDB" id="A0A183LCL9"/>
<dbReference type="Proteomes" id="UP000277204">
    <property type="component" value="Unassembled WGS sequence"/>
</dbReference>
<gene>
    <name evidence="1" type="ORF">SMRZ_LOCUS1544</name>
</gene>